<dbReference type="GO" id="GO:0000978">
    <property type="term" value="F:RNA polymerase II cis-regulatory region sequence-specific DNA binding"/>
    <property type="evidence" value="ECO:0007669"/>
    <property type="project" value="TreeGrafter"/>
</dbReference>
<evidence type="ECO:0000313" key="10">
    <source>
        <dbReference type="Proteomes" id="UP000053584"/>
    </source>
</evidence>
<dbReference type="PANTHER" id="PTHR23226">
    <property type="entry name" value="ZINC FINGER AND SCAN DOMAIN-CONTAINING"/>
    <property type="match status" value="1"/>
</dbReference>
<evidence type="ECO:0000256" key="7">
    <source>
        <dbReference type="PROSITE-ProRule" id="PRU00042"/>
    </source>
</evidence>
<evidence type="ECO:0000256" key="4">
    <source>
        <dbReference type="ARBA" id="ARBA00022771"/>
    </source>
</evidence>
<proteinExistence type="predicted"/>
<keyword evidence="5" id="KW-0862">Zinc</keyword>
<feature type="non-terminal residue" evidence="9">
    <location>
        <position position="1"/>
    </location>
</feature>
<evidence type="ECO:0000259" key="8">
    <source>
        <dbReference type="PROSITE" id="PS50157"/>
    </source>
</evidence>
<gene>
    <name evidence="9" type="ORF">N308_07775</name>
</gene>
<dbReference type="AlphaFoldDB" id="A0A093HCU7"/>
<dbReference type="Proteomes" id="UP000053584">
    <property type="component" value="Unassembled WGS sequence"/>
</dbReference>
<keyword evidence="10" id="KW-1185">Reference proteome</keyword>
<feature type="domain" description="C2H2-type" evidence="8">
    <location>
        <begin position="27"/>
        <end position="47"/>
    </location>
</feature>
<evidence type="ECO:0000256" key="5">
    <source>
        <dbReference type="ARBA" id="ARBA00022833"/>
    </source>
</evidence>
<dbReference type="FunFam" id="3.30.160.60:FF:000269">
    <property type="entry name" value="Zinc finger protein 287"/>
    <property type="match status" value="1"/>
</dbReference>
<dbReference type="SUPFAM" id="SSF57667">
    <property type="entry name" value="beta-beta-alpha zinc fingers"/>
    <property type="match status" value="1"/>
</dbReference>
<keyword evidence="3" id="KW-0677">Repeat</keyword>
<evidence type="ECO:0000256" key="3">
    <source>
        <dbReference type="ARBA" id="ARBA00022737"/>
    </source>
</evidence>
<reference evidence="9 10" key="1">
    <citation type="submission" date="2014-04" db="EMBL/GenBank/DDBJ databases">
        <title>Genome evolution of avian class.</title>
        <authorList>
            <person name="Zhang G."/>
            <person name="Li C."/>
        </authorList>
    </citation>
    <scope>NUCLEOTIDE SEQUENCE [LARGE SCALE GENOMIC DNA]</scope>
    <source>
        <strain evidence="9">BGI_N308</strain>
    </source>
</reference>
<feature type="non-terminal residue" evidence="9">
    <location>
        <position position="47"/>
    </location>
</feature>
<dbReference type="EMBL" id="KL205934">
    <property type="protein sequence ID" value="KFV77250.1"/>
    <property type="molecule type" value="Genomic_DNA"/>
</dbReference>
<evidence type="ECO:0000313" key="9">
    <source>
        <dbReference type="EMBL" id="KFV77250.1"/>
    </source>
</evidence>
<organism evidence="9 10">
    <name type="scientific">Struthio camelus australis</name>
    <dbReference type="NCBI Taxonomy" id="441894"/>
    <lineage>
        <taxon>Eukaryota</taxon>
        <taxon>Metazoa</taxon>
        <taxon>Chordata</taxon>
        <taxon>Craniata</taxon>
        <taxon>Vertebrata</taxon>
        <taxon>Euteleostomi</taxon>
        <taxon>Archelosauria</taxon>
        <taxon>Archosauria</taxon>
        <taxon>Dinosauria</taxon>
        <taxon>Saurischia</taxon>
        <taxon>Theropoda</taxon>
        <taxon>Coelurosauria</taxon>
        <taxon>Aves</taxon>
        <taxon>Palaeognathae</taxon>
        <taxon>Struthioniformes</taxon>
        <taxon>Struthionidae</taxon>
        <taxon>Struthio</taxon>
    </lineage>
</organism>
<dbReference type="PROSITE" id="PS00028">
    <property type="entry name" value="ZINC_FINGER_C2H2_1"/>
    <property type="match status" value="1"/>
</dbReference>
<feature type="domain" description="C2H2-type" evidence="8">
    <location>
        <begin position="1"/>
        <end position="26"/>
    </location>
</feature>
<dbReference type="GO" id="GO:0000981">
    <property type="term" value="F:DNA-binding transcription factor activity, RNA polymerase II-specific"/>
    <property type="evidence" value="ECO:0007669"/>
    <property type="project" value="TreeGrafter"/>
</dbReference>
<keyword evidence="4 7" id="KW-0863">Zinc-finger</keyword>
<evidence type="ECO:0000256" key="1">
    <source>
        <dbReference type="ARBA" id="ARBA00004123"/>
    </source>
</evidence>
<dbReference type="FunFam" id="3.30.160.60:FF:001677">
    <property type="entry name" value="Zinc finger protein 2"/>
    <property type="match status" value="1"/>
</dbReference>
<dbReference type="Pfam" id="PF13465">
    <property type="entry name" value="zf-H2C2_2"/>
    <property type="match status" value="1"/>
</dbReference>
<accession>A0A093HCU7</accession>
<evidence type="ECO:0000256" key="2">
    <source>
        <dbReference type="ARBA" id="ARBA00022723"/>
    </source>
</evidence>
<sequence length="47" mass="5289">CVDCGKGFNVNSSLTKHRRVHTGEKPYHCPECGKSFSQSSNVITHRR</sequence>
<keyword evidence="6" id="KW-0539">Nucleus</keyword>
<dbReference type="Gene3D" id="3.30.160.60">
    <property type="entry name" value="Classic Zinc Finger"/>
    <property type="match status" value="2"/>
</dbReference>
<dbReference type="PROSITE" id="PS50157">
    <property type="entry name" value="ZINC_FINGER_C2H2_2"/>
    <property type="match status" value="2"/>
</dbReference>
<protein>
    <submittedName>
        <fullName evidence="9">Zinc finger protein 629</fullName>
    </submittedName>
</protein>
<dbReference type="GO" id="GO:0008270">
    <property type="term" value="F:zinc ion binding"/>
    <property type="evidence" value="ECO:0007669"/>
    <property type="project" value="UniProtKB-KW"/>
</dbReference>
<dbReference type="PANTHER" id="PTHR23226:SF416">
    <property type="entry name" value="FI01424P"/>
    <property type="match status" value="1"/>
</dbReference>
<name>A0A093HCU7_STRCA</name>
<keyword evidence="2" id="KW-0479">Metal-binding</keyword>
<evidence type="ECO:0000256" key="6">
    <source>
        <dbReference type="ARBA" id="ARBA00023242"/>
    </source>
</evidence>
<comment type="subcellular location">
    <subcellularLocation>
        <location evidence="1">Nucleus</location>
    </subcellularLocation>
</comment>
<dbReference type="GO" id="GO:0005634">
    <property type="term" value="C:nucleus"/>
    <property type="evidence" value="ECO:0007669"/>
    <property type="project" value="UniProtKB-SubCell"/>
</dbReference>
<dbReference type="InterPro" id="IPR013087">
    <property type="entry name" value="Znf_C2H2_type"/>
</dbReference>
<dbReference type="InterPro" id="IPR036236">
    <property type="entry name" value="Znf_C2H2_sf"/>
</dbReference>